<protein>
    <submittedName>
        <fullName evidence="2">Uncharacterized protein</fullName>
    </submittedName>
</protein>
<dbReference type="Pfam" id="PF17428">
    <property type="entry name" value="DUF5412"/>
    <property type="match status" value="1"/>
</dbReference>
<gene>
    <name evidence="2" type="ORF">KHA91_15460</name>
</gene>
<keyword evidence="1" id="KW-0812">Transmembrane</keyword>
<feature type="transmembrane region" description="Helical" evidence="1">
    <location>
        <begin position="7"/>
        <end position="29"/>
    </location>
</feature>
<comment type="caution">
    <text evidence="2">The sequence shown here is derived from an EMBL/GenBank/DDBJ whole genome shotgun (WGS) entry which is preliminary data.</text>
</comment>
<dbReference type="RefSeq" id="WP_213099166.1">
    <property type="nucleotide sequence ID" value="NZ_JAGYPH010000003.1"/>
</dbReference>
<reference evidence="2 3" key="1">
    <citation type="submission" date="2021-05" db="EMBL/GenBank/DDBJ databases">
        <title>Novel Bacillus species.</title>
        <authorList>
            <person name="Liu G."/>
        </authorList>
    </citation>
    <scope>NUCLEOTIDE SEQUENCE [LARGE SCALE GENOMIC DNA]</scope>
    <source>
        <strain evidence="2 3">FJAT-49682</strain>
    </source>
</reference>
<dbReference type="AlphaFoldDB" id="A0A942USC7"/>
<keyword evidence="1" id="KW-0472">Membrane</keyword>
<dbReference type="PROSITE" id="PS51257">
    <property type="entry name" value="PROKAR_LIPOPROTEIN"/>
    <property type="match status" value="1"/>
</dbReference>
<name>A0A942USC7_9BACI</name>
<evidence type="ECO:0000313" key="3">
    <source>
        <dbReference type="Proteomes" id="UP000676456"/>
    </source>
</evidence>
<dbReference type="EMBL" id="JAGYPN010000003">
    <property type="protein sequence ID" value="MBS4224118.1"/>
    <property type="molecule type" value="Genomic_DNA"/>
</dbReference>
<dbReference type="InterPro" id="IPR035406">
    <property type="entry name" value="DUF5412"/>
</dbReference>
<proteinExistence type="predicted"/>
<keyword evidence="3" id="KW-1185">Reference proteome</keyword>
<evidence type="ECO:0000256" key="1">
    <source>
        <dbReference type="SAM" id="Phobius"/>
    </source>
</evidence>
<accession>A0A942USC7</accession>
<sequence>MKKWKKWILIISIIIGFSGIMLMGCKIVLEKVFAGMCANEIVKKVDSPNGKKTAYIFKRDCGATTAESFQLSILNNGGDLKNKSGNTFVSSEEFSVEWLNDSKLQIKYDQTSETFKMDSRVKRINVEYVGK</sequence>
<evidence type="ECO:0000313" key="2">
    <source>
        <dbReference type="EMBL" id="MBS4224118.1"/>
    </source>
</evidence>
<dbReference type="Proteomes" id="UP000676456">
    <property type="component" value="Unassembled WGS sequence"/>
</dbReference>
<organism evidence="2 3">
    <name type="scientific">Lederbergia citrea</name>
    <dbReference type="NCBI Taxonomy" id="2833581"/>
    <lineage>
        <taxon>Bacteria</taxon>
        <taxon>Bacillati</taxon>
        <taxon>Bacillota</taxon>
        <taxon>Bacilli</taxon>
        <taxon>Bacillales</taxon>
        <taxon>Bacillaceae</taxon>
        <taxon>Lederbergia</taxon>
    </lineage>
</organism>
<keyword evidence="1" id="KW-1133">Transmembrane helix</keyword>